<dbReference type="Gene3D" id="3.40.50.460">
    <property type="entry name" value="Phosphofructokinase domain"/>
    <property type="match status" value="1"/>
</dbReference>
<dbReference type="GO" id="GO:0005524">
    <property type="term" value="F:ATP binding"/>
    <property type="evidence" value="ECO:0007669"/>
    <property type="project" value="UniProtKB-KW"/>
</dbReference>
<dbReference type="GO" id="GO:0006002">
    <property type="term" value="P:fructose 6-phosphate metabolic process"/>
    <property type="evidence" value="ECO:0007669"/>
    <property type="project" value="InterPro"/>
</dbReference>
<dbReference type="InterPro" id="IPR000023">
    <property type="entry name" value="Phosphofructokinase_dom"/>
</dbReference>
<dbReference type="NCBIfam" id="NF002872">
    <property type="entry name" value="PRK03202.1"/>
    <property type="match status" value="1"/>
</dbReference>
<dbReference type="PANTHER" id="PTHR13697:SF4">
    <property type="entry name" value="ATP-DEPENDENT 6-PHOSPHOFRUCTOKINASE"/>
    <property type="match status" value="1"/>
</dbReference>
<protein>
    <recommendedName>
        <fullName evidence="4">6-phosphofructokinase</fullName>
        <ecNumber evidence="4">2.7.1.11</ecNumber>
    </recommendedName>
</protein>
<dbReference type="FunFam" id="3.40.50.460:FF:000002">
    <property type="entry name" value="ATP-dependent 6-phosphofructokinase"/>
    <property type="match status" value="1"/>
</dbReference>
<proteinExistence type="inferred from homology"/>
<keyword evidence="6" id="KW-0021">Allosteric enzyme</keyword>
<dbReference type="RefSeq" id="WP_169455449.1">
    <property type="nucleotide sequence ID" value="NZ_CP051774.1"/>
</dbReference>
<dbReference type="GO" id="GO:0070095">
    <property type="term" value="F:fructose-6-phosphate binding"/>
    <property type="evidence" value="ECO:0007669"/>
    <property type="project" value="TreeGrafter"/>
</dbReference>
<comment type="subcellular location">
    <subcellularLocation>
        <location evidence="2">Cytoplasm</location>
    </subcellularLocation>
</comment>
<dbReference type="InterPro" id="IPR015912">
    <property type="entry name" value="Phosphofructokinase_CS"/>
</dbReference>
<comment type="similarity">
    <text evidence="14">Belongs to the phosphofructokinase type A (PFKA) family.</text>
</comment>
<dbReference type="PROSITE" id="PS00433">
    <property type="entry name" value="PHOSPHOFRUCTOKINASE"/>
    <property type="match status" value="1"/>
</dbReference>
<dbReference type="Gene3D" id="3.40.50.450">
    <property type="match status" value="1"/>
</dbReference>
<dbReference type="InterPro" id="IPR022953">
    <property type="entry name" value="ATP_PFK"/>
</dbReference>
<dbReference type="GO" id="GO:0061621">
    <property type="term" value="P:canonical glycolysis"/>
    <property type="evidence" value="ECO:0007669"/>
    <property type="project" value="TreeGrafter"/>
</dbReference>
<keyword evidence="10 17" id="KW-0418">Kinase</keyword>
<dbReference type="PRINTS" id="PR00476">
    <property type="entry name" value="PHFRCTKINASE"/>
</dbReference>
<name>A0A858RKY8_9BACT</name>
<dbReference type="EMBL" id="CP051774">
    <property type="protein sequence ID" value="QJE97049.1"/>
    <property type="molecule type" value="Genomic_DNA"/>
</dbReference>
<evidence type="ECO:0000256" key="10">
    <source>
        <dbReference type="ARBA" id="ARBA00022777"/>
    </source>
</evidence>
<gene>
    <name evidence="17" type="ORF">HHL09_15060</name>
</gene>
<evidence type="ECO:0000256" key="7">
    <source>
        <dbReference type="ARBA" id="ARBA00022679"/>
    </source>
</evidence>
<evidence type="ECO:0000256" key="11">
    <source>
        <dbReference type="ARBA" id="ARBA00022840"/>
    </source>
</evidence>
<evidence type="ECO:0000313" key="18">
    <source>
        <dbReference type="Proteomes" id="UP000501812"/>
    </source>
</evidence>
<dbReference type="GO" id="GO:0048029">
    <property type="term" value="F:monosaccharide binding"/>
    <property type="evidence" value="ECO:0007669"/>
    <property type="project" value="TreeGrafter"/>
</dbReference>
<keyword evidence="7" id="KW-0808">Transferase</keyword>
<evidence type="ECO:0000256" key="5">
    <source>
        <dbReference type="ARBA" id="ARBA00022490"/>
    </source>
</evidence>
<evidence type="ECO:0000256" key="2">
    <source>
        <dbReference type="ARBA" id="ARBA00004496"/>
    </source>
</evidence>
<comment type="catalytic activity">
    <reaction evidence="15">
        <text>beta-D-fructose 6-phosphate + ATP = beta-D-fructose 1,6-bisphosphate + ADP + H(+)</text>
        <dbReference type="Rhea" id="RHEA:16109"/>
        <dbReference type="ChEBI" id="CHEBI:15378"/>
        <dbReference type="ChEBI" id="CHEBI:30616"/>
        <dbReference type="ChEBI" id="CHEBI:32966"/>
        <dbReference type="ChEBI" id="CHEBI:57634"/>
        <dbReference type="ChEBI" id="CHEBI:456216"/>
        <dbReference type="EC" id="2.7.1.11"/>
    </reaction>
</comment>
<dbReference type="UniPathway" id="UPA00109">
    <property type="reaction ID" value="UER00182"/>
</dbReference>
<dbReference type="EC" id="2.7.1.11" evidence="4"/>
<comment type="cofactor">
    <cofactor evidence="1">
        <name>Mg(2+)</name>
        <dbReference type="ChEBI" id="CHEBI:18420"/>
    </cofactor>
</comment>
<keyword evidence="8" id="KW-0479">Metal-binding</keyword>
<evidence type="ECO:0000256" key="15">
    <source>
        <dbReference type="ARBA" id="ARBA00048070"/>
    </source>
</evidence>
<evidence type="ECO:0000256" key="8">
    <source>
        <dbReference type="ARBA" id="ARBA00022723"/>
    </source>
</evidence>
<dbReference type="PIRSF" id="PIRSF000532">
    <property type="entry name" value="ATP_PFK_prok"/>
    <property type="match status" value="1"/>
</dbReference>
<evidence type="ECO:0000256" key="13">
    <source>
        <dbReference type="ARBA" id="ARBA00023152"/>
    </source>
</evidence>
<dbReference type="GO" id="GO:0046872">
    <property type="term" value="F:metal ion binding"/>
    <property type="evidence" value="ECO:0007669"/>
    <property type="project" value="UniProtKB-KW"/>
</dbReference>
<dbReference type="SUPFAM" id="SSF53784">
    <property type="entry name" value="Phosphofructokinase"/>
    <property type="match status" value="1"/>
</dbReference>
<evidence type="ECO:0000259" key="16">
    <source>
        <dbReference type="Pfam" id="PF00365"/>
    </source>
</evidence>
<dbReference type="PANTHER" id="PTHR13697">
    <property type="entry name" value="PHOSPHOFRUCTOKINASE"/>
    <property type="match status" value="1"/>
</dbReference>
<dbReference type="InterPro" id="IPR035966">
    <property type="entry name" value="PKF_sf"/>
</dbReference>
<feature type="domain" description="Phosphofructokinase" evidence="16">
    <location>
        <begin position="5"/>
        <end position="277"/>
    </location>
</feature>
<reference evidence="17 18" key="1">
    <citation type="submission" date="2020-04" db="EMBL/GenBank/DDBJ databases">
        <title>Luteolibacter sp. G-1-1-1 isolated from soil.</title>
        <authorList>
            <person name="Dahal R.H."/>
        </authorList>
    </citation>
    <scope>NUCLEOTIDE SEQUENCE [LARGE SCALE GENOMIC DNA]</scope>
    <source>
        <strain evidence="17 18">G-1-1-1</strain>
    </source>
</reference>
<dbReference type="InterPro" id="IPR012003">
    <property type="entry name" value="ATP_PFK_prok-type"/>
</dbReference>
<evidence type="ECO:0000256" key="9">
    <source>
        <dbReference type="ARBA" id="ARBA00022741"/>
    </source>
</evidence>
<keyword evidence="12" id="KW-0460">Magnesium</keyword>
<dbReference type="GO" id="GO:0042802">
    <property type="term" value="F:identical protein binding"/>
    <property type="evidence" value="ECO:0007669"/>
    <property type="project" value="TreeGrafter"/>
</dbReference>
<keyword evidence="18" id="KW-1185">Reference proteome</keyword>
<evidence type="ECO:0000256" key="12">
    <source>
        <dbReference type="ARBA" id="ARBA00022842"/>
    </source>
</evidence>
<keyword evidence="9" id="KW-0547">Nucleotide-binding</keyword>
<organism evidence="17 18">
    <name type="scientific">Luteolibacter luteus</name>
    <dbReference type="NCBI Taxonomy" id="2728835"/>
    <lineage>
        <taxon>Bacteria</taxon>
        <taxon>Pseudomonadati</taxon>
        <taxon>Verrucomicrobiota</taxon>
        <taxon>Verrucomicrobiia</taxon>
        <taxon>Verrucomicrobiales</taxon>
        <taxon>Verrucomicrobiaceae</taxon>
        <taxon>Luteolibacter</taxon>
    </lineage>
</organism>
<keyword evidence="11" id="KW-0067">ATP-binding</keyword>
<dbReference type="GO" id="GO:0016208">
    <property type="term" value="F:AMP binding"/>
    <property type="evidence" value="ECO:0007669"/>
    <property type="project" value="TreeGrafter"/>
</dbReference>
<sequence length="323" mass="35067">MSEGIAILTSGGDAAGMNPAVKCAADYAAAKGFKPWLVYDGLRGLIDDKIVESNRDLISGILHRGGTFLRSSRSKRFFEIDFRRQAYENLKKRGITKLVVIGGDGSFRALNQFYSDFGVPFAGIPATIDNDIAGTDYCLGVDTALNMIRQSVDSIRDTATSFSRAFVIEVMGRHCGYLAMVSALACGAELCLTTEIPYDLEKIGAKLKHEIKHEGRDHIIAIVAEGTKMADYTTRYINDSIGMEARLTVLGHVQRGGSPTVHDRIMAYKFAVAAVDSLIAGETNAIMVYRDGTFGHLPIHTVVDSKYKIDASIMRLVAPLCGG</sequence>
<keyword evidence="13" id="KW-0324">Glycolysis</keyword>
<dbReference type="GO" id="GO:0030388">
    <property type="term" value="P:fructose 1,6-bisphosphate metabolic process"/>
    <property type="evidence" value="ECO:0007669"/>
    <property type="project" value="TreeGrafter"/>
</dbReference>
<dbReference type="AlphaFoldDB" id="A0A858RKY8"/>
<dbReference type="KEGG" id="luo:HHL09_15060"/>
<accession>A0A858RKY8</accession>
<dbReference type="GO" id="GO:0005945">
    <property type="term" value="C:6-phosphofructokinase complex"/>
    <property type="evidence" value="ECO:0007669"/>
    <property type="project" value="TreeGrafter"/>
</dbReference>
<keyword evidence="5" id="KW-0963">Cytoplasm</keyword>
<evidence type="ECO:0000313" key="17">
    <source>
        <dbReference type="EMBL" id="QJE97049.1"/>
    </source>
</evidence>
<evidence type="ECO:0000256" key="1">
    <source>
        <dbReference type="ARBA" id="ARBA00001946"/>
    </source>
</evidence>
<comment type="pathway">
    <text evidence="3">Carbohydrate degradation; glycolysis; D-glyceraldehyde 3-phosphate and glycerone phosphate from D-glucose: step 3/4.</text>
</comment>
<dbReference type="GO" id="GO:0003872">
    <property type="term" value="F:6-phosphofructokinase activity"/>
    <property type="evidence" value="ECO:0007669"/>
    <property type="project" value="UniProtKB-EC"/>
</dbReference>
<dbReference type="Pfam" id="PF00365">
    <property type="entry name" value="PFK"/>
    <property type="match status" value="1"/>
</dbReference>
<evidence type="ECO:0000256" key="3">
    <source>
        <dbReference type="ARBA" id="ARBA00004679"/>
    </source>
</evidence>
<dbReference type="Proteomes" id="UP000501812">
    <property type="component" value="Chromosome"/>
</dbReference>
<evidence type="ECO:0000256" key="6">
    <source>
        <dbReference type="ARBA" id="ARBA00022533"/>
    </source>
</evidence>
<evidence type="ECO:0000256" key="14">
    <source>
        <dbReference type="ARBA" id="ARBA00038478"/>
    </source>
</evidence>
<evidence type="ECO:0000256" key="4">
    <source>
        <dbReference type="ARBA" id="ARBA00012055"/>
    </source>
</evidence>